<evidence type="ECO:0000256" key="3">
    <source>
        <dbReference type="ARBA" id="ARBA00023163"/>
    </source>
</evidence>
<dbReference type="Gene3D" id="1.10.10.10">
    <property type="entry name" value="Winged helix-like DNA-binding domain superfamily/Winged helix DNA-binding domain"/>
    <property type="match status" value="1"/>
</dbReference>
<dbReference type="Proteomes" id="UP001160499">
    <property type="component" value="Unassembled WGS sequence"/>
</dbReference>
<sequence length="367" mass="39378">MLNFHFTDADLARIRVANGPHPMWEVLLSLHLLAACDGAVVFGPWRRHVRTRLPAGVRMLLDLAPPRGYSADFLTPALGRNDLESGIDAVLSTPRRLLRRDVAGLAAARRLGTWTRPLAEGDTGTLGRLGAALRGYFDHALRPHWARVRTTFEADRALRARAVLDGGTEAMLATVHPGLRWESGVLSMASAYDRDIHLEGRGLLLVPSFFCQRAPITLRDPDRPPVIIYPVAHDLGWAQEEAGTARDGREALRTLLGRTRAELLSAAASGGGSTGELARRLIVSPATVSQHAAALREAGLIVTQRRGQGVHHSTTPLGRALLDGRRGIPQRWPESGVHLVAGPGGAATRWDSGQAASGNTPAPSPGS</sequence>
<gene>
    <name evidence="6" type="ORF">M2283_000228</name>
</gene>
<keyword evidence="2 6" id="KW-0238">DNA-binding</keyword>
<keyword evidence="7" id="KW-1185">Reference proteome</keyword>
<reference evidence="6 7" key="1">
    <citation type="submission" date="2023-04" db="EMBL/GenBank/DDBJ databases">
        <title>Forest soil microbial communities from Buena Vista Peninsula, Colon Province, Panama.</title>
        <authorList>
            <person name="Bouskill N."/>
        </authorList>
    </citation>
    <scope>NUCLEOTIDE SEQUENCE [LARGE SCALE GENOMIC DNA]</scope>
    <source>
        <strain evidence="6 7">GGS1</strain>
    </source>
</reference>
<dbReference type="InterPro" id="IPR036388">
    <property type="entry name" value="WH-like_DNA-bd_sf"/>
</dbReference>
<dbReference type="Pfam" id="PF01022">
    <property type="entry name" value="HTH_5"/>
    <property type="match status" value="1"/>
</dbReference>
<dbReference type="RefSeq" id="WP_280873994.1">
    <property type="nucleotide sequence ID" value="NZ_JARXVH010000001.1"/>
</dbReference>
<accession>A0ABT6L9I8</accession>
<proteinExistence type="predicted"/>
<dbReference type="InterPro" id="IPR011991">
    <property type="entry name" value="ArsR-like_HTH"/>
</dbReference>
<evidence type="ECO:0000256" key="4">
    <source>
        <dbReference type="SAM" id="MobiDB-lite"/>
    </source>
</evidence>
<dbReference type="PANTHER" id="PTHR43132">
    <property type="entry name" value="ARSENICAL RESISTANCE OPERON REPRESSOR ARSR-RELATED"/>
    <property type="match status" value="1"/>
</dbReference>
<evidence type="ECO:0000313" key="6">
    <source>
        <dbReference type="EMBL" id="MDH6212949.1"/>
    </source>
</evidence>
<dbReference type="PANTHER" id="PTHR43132:SF8">
    <property type="entry name" value="HTH-TYPE TRANSCRIPTIONAL REGULATOR KMTR"/>
    <property type="match status" value="1"/>
</dbReference>
<dbReference type="SMART" id="SM00418">
    <property type="entry name" value="HTH_ARSR"/>
    <property type="match status" value="1"/>
</dbReference>
<name>A0ABT6L9I8_9ACTN</name>
<comment type="caution">
    <text evidence="6">The sequence shown here is derived from an EMBL/GenBank/DDBJ whole genome shotgun (WGS) entry which is preliminary data.</text>
</comment>
<dbReference type="InterPro" id="IPR001845">
    <property type="entry name" value="HTH_ArsR_DNA-bd_dom"/>
</dbReference>
<dbReference type="EMBL" id="JARXVH010000001">
    <property type="protein sequence ID" value="MDH6212949.1"/>
    <property type="molecule type" value="Genomic_DNA"/>
</dbReference>
<keyword evidence="1" id="KW-0805">Transcription regulation</keyword>
<dbReference type="SUPFAM" id="SSF46785">
    <property type="entry name" value="Winged helix' DNA-binding domain"/>
    <property type="match status" value="1"/>
</dbReference>
<dbReference type="InterPro" id="IPR051011">
    <property type="entry name" value="Metal_resp_trans_reg"/>
</dbReference>
<organism evidence="6 7">
    <name type="scientific">Streptomyces pseudovenezuelae</name>
    <dbReference type="NCBI Taxonomy" id="67350"/>
    <lineage>
        <taxon>Bacteria</taxon>
        <taxon>Bacillati</taxon>
        <taxon>Actinomycetota</taxon>
        <taxon>Actinomycetes</taxon>
        <taxon>Kitasatosporales</taxon>
        <taxon>Streptomycetaceae</taxon>
        <taxon>Streptomyces</taxon>
        <taxon>Streptomyces aurantiacus group</taxon>
    </lineage>
</organism>
<keyword evidence="3" id="KW-0804">Transcription</keyword>
<evidence type="ECO:0000313" key="7">
    <source>
        <dbReference type="Proteomes" id="UP001160499"/>
    </source>
</evidence>
<feature type="domain" description="HTH arsR-type" evidence="5">
    <location>
        <begin position="250"/>
        <end position="326"/>
    </location>
</feature>
<evidence type="ECO:0000256" key="1">
    <source>
        <dbReference type="ARBA" id="ARBA00023015"/>
    </source>
</evidence>
<evidence type="ECO:0000256" key="2">
    <source>
        <dbReference type="ARBA" id="ARBA00023125"/>
    </source>
</evidence>
<evidence type="ECO:0000259" key="5">
    <source>
        <dbReference type="SMART" id="SM00418"/>
    </source>
</evidence>
<protein>
    <submittedName>
        <fullName evidence="6">DNA-binding transcriptional ArsR family regulator</fullName>
    </submittedName>
</protein>
<dbReference type="CDD" id="cd00090">
    <property type="entry name" value="HTH_ARSR"/>
    <property type="match status" value="1"/>
</dbReference>
<dbReference type="InterPro" id="IPR036390">
    <property type="entry name" value="WH_DNA-bd_sf"/>
</dbReference>
<feature type="region of interest" description="Disordered" evidence="4">
    <location>
        <begin position="342"/>
        <end position="367"/>
    </location>
</feature>
<dbReference type="GO" id="GO:0003677">
    <property type="term" value="F:DNA binding"/>
    <property type="evidence" value="ECO:0007669"/>
    <property type="project" value="UniProtKB-KW"/>
</dbReference>